<dbReference type="InterPro" id="IPR036388">
    <property type="entry name" value="WH-like_DNA-bd_sf"/>
</dbReference>
<dbReference type="Pfam" id="PF04542">
    <property type="entry name" value="Sigma70_r2"/>
    <property type="match status" value="1"/>
</dbReference>
<dbReference type="Pfam" id="PF08281">
    <property type="entry name" value="Sigma70_r4_2"/>
    <property type="match status" value="1"/>
</dbReference>
<comment type="caution">
    <text evidence="9">The sequence shown here is derived from an EMBL/GenBank/DDBJ whole genome shotgun (WGS) entry which is preliminary data.</text>
</comment>
<evidence type="ECO:0000256" key="3">
    <source>
        <dbReference type="ARBA" id="ARBA00023082"/>
    </source>
</evidence>
<dbReference type="InterPro" id="IPR013324">
    <property type="entry name" value="RNA_pol_sigma_r3/r4-like"/>
</dbReference>
<dbReference type="GO" id="GO:0003677">
    <property type="term" value="F:DNA binding"/>
    <property type="evidence" value="ECO:0007669"/>
    <property type="project" value="UniProtKB-KW"/>
</dbReference>
<dbReference type="GO" id="GO:0006352">
    <property type="term" value="P:DNA-templated transcription initiation"/>
    <property type="evidence" value="ECO:0007669"/>
    <property type="project" value="InterPro"/>
</dbReference>
<feature type="domain" description="RNA polymerase sigma factor 70 region 4 type 2" evidence="8">
    <location>
        <begin position="157"/>
        <end position="206"/>
    </location>
</feature>
<evidence type="ECO:0000256" key="1">
    <source>
        <dbReference type="ARBA" id="ARBA00010641"/>
    </source>
</evidence>
<dbReference type="InterPro" id="IPR013325">
    <property type="entry name" value="RNA_pol_sigma_r2"/>
</dbReference>
<evidence type="ECO:0000256" key="2">
    <source>
        <dbReference type="ARBA" id="ARBA00023015"/>
    </source>
</evidence>
<accession>A0A7K0DYW0</accession>
<keyword evidence="4" id="KW-0238">DNA-binding</keyword>
<dbReference type="PANTHER" id="PTHR43133">
    <property type="entry name" value="RNA POLYMERASE ECF-TYPE SIGMA FACTO"/>
    <property type="match status" value="1"/>
</dbReference>
<evidence type="ECO:0000256" key="6">
    <source>
        <dbReference type="SAM" id="MobiDB-lite"/>
    </source>
</evidence>
<dbReference type="NCBIfam" id="TIGR02937">
    <property type="entry name" value="sigma70-ECF"/>
    <property type="match status" value="1"/>
</dbReference>
<reference evidence="9 10" key="1">
    <citation type="submission" date="2019-10" db="EMBL/GenBank/DDBJ databases">
        <title>Nocardia macrotermitis sp. nov. and Nocardia aurantia sp. nov., isolated from the gut of fungus growing-termite Macrotermes natalensis.</title>
        <authorList>
            <person name="Benndorf R."/>
            <person name="Schwitalla J."/>
            <person name="Martin K."/>
            <person name="De Beer W."/>
            <person name="Kaster A.-K."/>
            <person name="Vollmers J."/>
            <person name="Poulsen M."/>
            <person name="Beemelmanns C."/>
        </authorList>
    </citation>
    <scope>NUCLEOTIDE SEQUENCE [LARGE SCALE GENOMIC DNA]</scope>
    <source>
        <strain evidence="9 10">RB56</strain>
    </source>
</reference>
<dbReference type="Proteomes" id="UP000431401">
    <property type="component" value="Unassembled WGS sequence"/>
</dbReference>
<comment type="similarity">
    <text evidence="1">Belongs to the sigma-70 factor family. ECF subfamily.</text>
</comment>
<dbReference type="InterPro" id="IPR013249">
    <property type="entry name" value="RNA_pol_sigma70_r4_t2"/>
</dbReference>
<evidence type="ECO:0000259" key="7">
    <source>
        <dbReference type="Pfam" id="PF04542"/>
    </source>
</evidence>
<keyword evidence="5" id="KW-0804">Transcription</keyword>
<dbReference type="SUPFAM" id="SSF88946">
    <property type="entry name" value="Sigma2 domain of RNA polymerase sigma factors"/>
    <property type="match status" value="1"/>
</dbReference>
<dbReference type="AlphaFoldDB" id="A0A7K0DYW0"/>
<dbReference type="EMBL" id="WEGI01000016">
    <property type="protein sequence ID" value="MQY30996.1"/>
    <property type="molecule type" value="Genomic_DNA"/>
</dbReference>
<sequence>MSTHRQVTGSGSGRKSADGEGRRAADTVDAEAALVRRAADGDRAAVTEVVRLLQDPLYRLALRMLARPADAEDATQEILLRVVGNLGTWRGEARLLTWAYRIGVNYLLNQARRTPLERSHLSLDAFGEGLRDGLADADYRGPEAELLVREMRLSCSQAMLQCLVRDERVAFVLSEVFELGSAEAAWIVGSTPAAYRKRLERAKRRLGDFLHATCGLANPAAFCRCARRIDKAVAVGRLDPARPVLATHPVTPGGRTVVAAEQQMVRLHDAAAVLRSHPDYAAPQARTAAIAGLIRSGRFPLLDGGDLTPGRAGSVLENGGTEREAGVL</sequence>
<organism evidence="9 10">
    <name type="scientific">Nocardia aurantia</name>
    <dbReference type="NCBI Taxonomy" id="2585199"/>
    <lineage>
        <taxon>Bacteria</taxon>
        <taxon>Bacillati</taxon>
        <taxon>Actinomycetota</taxon>
        <taxon>Actinomycetes</taxon>
        <taxon>Mycobacteriales</taxon>
        <taxon>Nocardiaceae</taxon>
        <taxon>Nocardia</taxon>
    </lineage>
</organism>
<dbReference type="Gene3D" id="1.10.1740.10">
    <property type="match status" value="1"/>
</dbReference>
<feature type="domain" description="RNA polymerase sigma-70 region 2" evidence="7">
    <location>
        <begin position="50"/>
        <end position="113"/>
    </location>
</feature>
<dbReference type="PANTHER" id="PTHR43133:SF8">
    <property type="entry name" value="RNA POLYMERASE SIGMA FACTOR HI_1459-RELATED"/>
    <property type="match status" value="1"/>
</dbReference>
<keyword evidence="10" id="KW-1185">Reference proteome</keyword>
<dbReference type="InterPro" id="IPR014284">
    <property type="entry name" value="RNA_pol_sigma-70_dom"/>
</dbReference>
<dbReference type="SUPFAM" id="SSF88659">
    <property type="entry name" value="Sigma3 and sigma4 domains of RNA polymerase sigma factors"/>
    <property type="match status" value="1"/>
</dbReference>
<evidence type="ECO:0000313" key="10">
    <source>
        <dbReference type="Proteomes" id="UP000431401"/>
    </source>
</evidence>
<keyword evidence="2" id="KW-0805">Transcription regulation</keyword>
<feature type="compositionally biased region" description="Basic and acidic residues" evidence="6">
    <location>
        <begin position="15"/>
        <end position="24"/>
    </location>
</feature>
<feature type="region of interest" description="Disordered" evidence="6">
    <location>
        <begin position="1"/>
        <end position="24"/>
    </location>
</feature>
<evidence type="ECO:0000259" key="8">
    <source>
        <dbReference type="Pfam" id="PF08281"/>
    </source>
</evidence>
<keyword evidence="3" id="KW-0731">Sigma factor</keyword>
<name>A0A7K0DYW0_9NOCA</name>
<proteinExistence type="inferred from homology"/>
<evidence type="ECO:0000256" key="4">
    <source>
        <dbReference type="ARBA" id="ARBA00023125"/>
    </source>
</evidence>
<dbReference type="GO" id="GO:0016987">
    <property type="term" value="F:sigma factor activity"/>
    <property type="evidence" value="ECO:0007669"/>
    <property type="project" value="UniProtKB-KW"/>
</dbReference>
<gene>
    <name evidence="9" type="ORF">NRB56_66020</name>
</gene>
<dbReference type="InterPro" id="IPR039425">
    <property type="entry name" value="RNA_pol_sigma-70-like"/>
</dbReference>
<dbReference type="OrthoDB" id="5244716at2"/>
<protein>
    <submittedName>
        <fullName evidence="9">Uncharacterized protein</fullName>
    </submittedName>
</protein>
<evidence type="ECO:0000313" key="9">
    <source>
        <dbReference type="EMBL" id="MQY30996.1"/>
    </source>
</evidence>
<dbReference type="InterPro" id="IPR007627">
    <property type="entry name" value="RNA_pol_sigma70_r2"/>
</dbReference>
<evidence type="ECO:0000256" key="5">
    <source>
        <dbReference type="ARBA" id="ARBA00023163"/>
    </source>
</evidence>
<dbReference type="Gene3D" id="1.10.10.10">
    <property type="entry name" value="Winged helix-like DNA-binding domain superfamily/Winged helix DNA-binding domain"/>
    <property type="match status" value="1"/>
</dbReference>
<dbReference type="RefSeq" id="WP_153348272.1">
    <property type="nucleotide sequence ID" value="NZ_WEGI01000016.1"/>
</dbReference>